<evidence type="ECO:0000313" key="1">
    <source>
        <dbReference type="EMBL" id="MCA9376364.1"/>
    </source>
</evidence>
<accession>A0A955I1G8</accession>
<evidence type="ECO:0000313" key="2">
    <source>
        <dbReference type="Proteomes" id="UP000741282"/>
    </source>
</evidence>
<reference evidence="1" key="2">
    <citation type="journal article" date="2021" name="Microbiome">
        <title>Successional dynamics and alternative stable states in a saline activated sludge microbial community over 9 years.</title>
        <authorList>
            <person name="Wang Y."/>
            <person name="Ye J."/>
            <person name="Ju F."/>
            <person name="Liu L."/>
            <person name="Boyd J.A."/>
            <person name="Deng Y."/>
            <person name="Parks D.H."/>
            <person name="Jiang X."/>
            <person name="Yin X."/>
            <person name="Woodcroft B.J."/>
            <person name="Tyson G.W."/>
            <person name="Hugenholtz P."/>
            <person name="Polz M.F."/>
            <person name="Zhang T."/>
        </authorList>
    </citation>
    <scope>NUCLEOTIDE SEQUENCE</scope>
    <source>
        <strain evidence="1">HKST-UBA17</strain>
    </source>
</reference>
<dbReference type="EMBL" id="JAGQLN010000001">
    <property type="protein sequence ID" value="MCA9376364.1"/>
    <property type="molecule type" value="Genomic_DNA"/>
</dbReference>
<sequence length="243" mass="27214">MMLNSLVSGGVTIPDVENTRVYEEAPEPDRLYEVEYALLPYQFSIHKKEDRNDVPDVTVISGGQGVLITETEATVVSNDEVVPPRTSAHGNEERTRFVTGVRVPLDGRVDLNNVSYIDLAKDGMGRLITDTRRVKSGSHGLTMELYLNEHQDKQNTRSTSAALQVLRHTAQAMRQDPGYKSYRKELLQGLQVADLGDKFTPDQITLYSRMMSFLKVADQIELRCKQPLGLQRSFGVSKKDLSA</sequence>
<proteinExistence type="predicted"/>
<name>A0A955I1G8_9BACT</name>
<gene>
    <name evidence="1" type="ORF">KC685_00400</name>
</gene>
<comment type="caution">
    <text evidence="1">The sequence shown here is derived from an EMBL/GenBank/DDBJ whole genome shotgun (WGS) entry which is preliminary data.</text>
</comment>
<reference evidence="1" key="1">
    <citation type="submission" date="2020-04" db="EMBL/GenBank/DDBJ databases">
        <authorList>
            <person name="Zhang T."/>
        </authorList>
    </citation>
    <scope>NUCLEOTIDE SEQUENCE</scope>
    <source>
        <strain evidence="1">HKST-UBA17</strain>
    </source>
</reference>
<dbReference type="Proteomes" id="UP000741282">
    <property type="component" value="Unassembled WGS sequence"/>
</dbReference>
<organism evidence="1 2">
    <name type="scientific">Candidatus Dojkabacteria bacterium</name>
    <dbReference type="NCBI Taxonomy" id="2099670"/>
    <lineage>
        <taxon>Bacteria</taxon>
        <taxon>Candidatus Dojkabacteria</taxon>
    </lineage>
</organism>
<protein>
    <submittedName>
        <fullName evidence="1">Uncharacterized protein</fullName>
    </submittedName>
</protein>
<dbReference type="AlphaFoldDB" id="A0A955I1G8"/>